<feature type="transmembrane region" description="Helical" evidence="8">
    <location>
        <begin position="20"/>
        <end position="42"/>
    </location>
</feature>
<proteinExistence type="inferred from homology"/>
<dbReference type="PANTHER" id="PTHR43357">
    <property type="entry name" value="INNER MEMBRANE ABC TRANSPORTER PERMEASE PROTEIN YDCV"/>
    <property type="match status" value="1"/>
</dbReference>
<feature type="transmembrane region" description="Helical" evidence="8">
    <location>
        <begin position="149"/>
        <end position="171"/>
    </location>
</feature>
<evidence type="ECO:0000256" key="2">
    <source>
        <dbReference type="ARBA" id="ARBA00022448"/>
    </source>
</evidence>
<name>A0A7C8HEL6_9FIRM</name>
<organism evidence="10 11">
    <name type="scientific">Defluviitalea raffinosedens</name>
    <dbReference type="NCBI Taxonomy" id="1450156"/>
    <lineage>
        <taxon>Bacteria</taxon>
        <taxon>Bacillati</taxon>
        <taxon>Bacillota</taxon>
        <taxon>Clostridia</taxon>
        <taxon>Lachnospirales</taxon>
        <taxon>Defluviitaleaceae</taxon>
        <taxon>Defluviitalea</taxon>
    </lineage>
</organism>
<reference evidence="10 11" key="1">
    <citation type="submission" date="2019-12" db="EMBL/GenBank/DDBJ databases">
        <title>Defluviitalea raffinosedens, isolated from a biogas fermenter, genome sequencing and characterization.</title>
        <authorList>
            <person name="Rettenmaier R."/>
            <person name="Schneider M."/>
            <person name="Neuhaus K."/>
            <person name="Liebl W."/>
            <person name="Zverlov V."/>
        </authorList>
    </citation>
    <scope>NUCLEOTIDE SEQUENCE [LARGE SCALE GENOMIC DNA]</scope>
    <source>
        <strain evidence="10 11">249c-K6</strain>
    </source>
</reference>
<dbReference type="RefSeq" id="WP_158740181.1">
    <property type="nucleotide sequence ID" value="NZ_JAFBEP010000002.1"/>
</dbReference>
<feature type="transmembrane region" description="Helical" evidence="8">
    <location>
        <begin position="74"/>
        <end position="94"/>
    </location>
</feature>
<evidence type="ECO:0000259" key="9">
    <source>
        <dbReference type="PROSITE" id="PS50928"/>
    </source>
</evidence>
<dbReference type="CDD" id="cd06261">
    <property type="entry name" value="TM_PBP2"/>
    <property type="match status" value="2"/>
</dbReference>
<evidence type="ECO:0000256" key="6">
    <source>
        <dbReference type="ARBA" id="ARBA00022989"/>
    </source>
</evidence>
<feature type="transmembrane region" description="Helical" evidence="8">
    <location>
        <begin position="255"/>
        <end position="273"/>
    </location>
</feature>
<evidence type="ECO:0000256" key="1">
    <source>
        <dbReference type="ARBA" id="ARBA00004429"/>
    </source>
</evidence>
<feature type="transmembrane region" description="Helical" evidence="8">
    <location>
        <begin position="302"/>
        <end position="328"/>
    </location>
</feature>
<dbReference type="GO" id="GO:0005886">
    <property type="term" value="C:plasma membrane"/>
    <property type="evidence" value="ECO:0007669"/>
    <property type="project" value="UniProtKB-SubCell"/>
</dbReference>
<feature type="transmembrane region" description="Helical" evidence="8">
    <location>
        <begin position="527"/>
        <end position="548"/>
    </location>
</feature>
<feature type="transmembrane region" description="Helical" evidence="8">
    <location>
        <begin position="197"/>
        <end position="218"/>
    </location>
</feature>
<keyword evidence="4" id="KW-0997">Cell inner membrane</keyword>
<feature type="transmembrane region" description="Helical" evidence="8">
    <location>
        <begin position="359"/>
        <end position="381"/>
    </location>
</feature>
<keyword evidence="2 8" id="KW-0813">Transport</keyword>
<evidence type="ECO:0000256" key="7">
    <source>
        <dbReference type="ARBA" id="ARBA00023136"/>
    </source>
</evidence>
<evidence type="ECO:0000256" key="5">
    <source>
        <dbReference type="ARBA" id="ARBA00022692"/>
    </source>
</evidence>
<dbReference type="PANTHER" id="PTHR43357:SF3">
    <property type="entry name" value="FE(3+)-TRANSPORT SYSTEM PERMEASE PROTEIN FBPB 2"/>
    <property type="match status" value="1"/>
</dbReference>
<dbReference type="SUPFAM" id="SSF161098">
    <property type="entry name" value="MetI-like"/>
    <property type="match status" value="2"/>
</dbReference>
<dbReference type="Gene3D" id="1.10.3720.10">
    <property type="entry name" value="MetI-like"/>
    <property type="match status" value="2"/>
</dbReference>
<dbReference type="Pfam" id="PF00528">
    <property type="entry name" value="BPD_transp_1"/>
    <property type="match status" value="2"/>
</dbReference>
<evidence type="ECO:0000313" key="10">
    <source>
        <dbReference type="EMBL" id="KAE9634450.1"/>
    </source>
</evidence>
<sequence length="556" mass="61597">MTYEGTSKKSLKSYFNFWNIVKWLSIILFFVFMIYPFFSILYRSFLTKDGGFTLQNYATFFSKKYYNRTLKNSLSVSFFATLFSVIIGLPMAYITTRYNIYGKKLINILIIMSLMSPPFIGAYSWIMLFGRSGFVTSLFAKIGITVPPIYGFGGIVLVFTLKFFPYVYLYVSGAMSSIDRSLEEAAENLGSSKLKRIWTITIPVIMPTLTAGAIMVFMSSLADFGTPMLIGEGYKVLPVLVYEEYMSEMGGNANMAGALSVIIVLCSTTVLLIQKYAVSRKNYVMTALRPPIVEELSTGKRILLTAICMFISFVAFLPQIVVVVTSFIKTNGPIFVKGFSLESYEKIFYKLSKNITNTFVYSTIAIVIMVVLGMLISYLTVKRKDKVTNILDLLIMFPYVIPGAVLGISLLVAFNKPPLILSGTASILIIAYIVRKMPYTIRSSSAMLYQIDQSIEEASINLGVSPMKTFFKITARMMAPGVISGAILSWITSINELSSSIMLYSGKTATISVAIYTEVVRASFGTAAALASILTITTILSLLLFSIISKGKVSVI</sequence>
<feature type="transmembrane region" description="Helical" evidence="8">
    <location>
        <begin position="477"/>
        <end position="494"/>
    </location>
</feature>
<dbReference type="GO" id="GO:0055085">
    <property type="term" value="P:transmembrane transport"/>
    <property type="evidence" value="ECO:0007669"/>
    <property type="project" value="InterPro"/>
</dbReference>
<keyword evidence="6 8" id="KW-1133">Transmembrane helix</keyword>
<evidence type="ECO:0000256" key="3">
    <source>
        <dbReference type="ARBA" id="ARBA00022475"/>
    </source>
</evidence>
<feature type="domain" description="ABC transmembrane type-1" evidence="9">
    <location>
        <begin position="70"/>
        <end position="274"/>
    </location>
</feature>
<dbReference type="InterPro" id="IPR035906">
    <property type="entry name" value="MetI-like_sf"/>
</dbReference>
<keyword evidence="3" id="KW-1003">Cell membrane</keyword>
<dbReference type="Proteomes" id="UP000483018">
    <property type="component" value="Unassembled WGS sequence"/>
</dbReference>
<keyword evidence="7 8" id="KW-0472">Membrane</keyword>
<comment type="caution">
    <text evidence="10">The sequence shown here is derived from an EMBL/GenBank/DDBJ whole genome shotgun (WGS) entry which is preliminary data.</text>
</comment>
<dbReference type="InterPro" id="IPR000515">
    <property type="entry name" value="MetI-like"/>
</dbReference>
<evidence type="ECO:0000256" key="8">
    <source>
        <dbReference type="RuleBase" id="RU363032"/>
    </source>
</evidence>
<feature type="transmembrane region" description="Helical" evidence="8">
    <location>
        <begin position="106"/>
        <end position="129"/>
    </location>
</feature>
<feature type="transmembrane region" description="Helical" evidence="8">
    <location>
        <begin position="419"/>
        <end position="435"/>
    </location>
</feature>
<evidence type="ECO:0000256" key="4">
    <source>
        <dbReference type="ARBA" id="ARBA00022519"/>
    </source>
</evidence>
<feature type="domain" description="ABC transmembrane type-1" evidence="9">
    <location>
        <begin position="355"/>
        <end position="545"/>
    </location>
</feature>
<protein>
    <submittedName>
        <fullName evidence="10">ABC transporter permease subunit</fullName>
    </submittedName>
</protein>
<dbReference type="PROSITE" id="PS50928">
    <property type="entry name" value="ABC_TM1"/>
    <property type="match status" value="2"/>
</dbReference>
<keyword evidence="11" id="KW-1185">Reference proteome</keyword>
<comment type="similarity">
    <text evidence="8">Belongs to the binding-protein-dependent transport system permease family.</text>
</comment>
<dbReference type="AlphaFoldDB" id="A0A7C8HEL6"/>
<evidence type="ECO:0000313" key="11">
    <source>
        <dbReference type="Proteomes" id="UP000483018"/>
    </source>
</evidence>
<dbReference type="OrthoDB" id="57323at2"/>
<keyword evidence="5 8" id="KW-0812">Transmembrane</keyword>
<comment type="subcellular location">
    <subcellularLocation>
        <location evidence="1">Cell inner membrane</location>
        <topology evidence="1">Multi-pass membrane protein</topology>
    </subcellularLocation>
    <subcellularLocation>
        <location evidence="8">Cell membrane</location>
        <topology evidence="8">Multi-pass membrane protein</topology>
    </subcellularLocation>
</comment>
<feature type="transmembrane region" description="Helical" evidence="8">
    <location>
        <begin position="393"/>
        <end position="413"/>
    </location>
</feature>
<gene>
    <name evidence="10" type="ORF">GND95_07195</name>
</gene>
<dbReference type="EMBL" id="WSLF01000005">
    <property type="protein sequence ID" value="KAE9634450.1"/>
    <property type="molecule type" value="Genomic_DNA"/>
</dbReference>
<accession>A0A7C8HEL6</accession>